<dbReference type="CDD" id="cd00383">
    <property type="entry name" value="trans_reg_C"/>
    <property type="match status" value="1"/>
</dbReference>
<dbReference type="AlphaFoldDB" id="A0A350HA61"/>
<dbReference type="InterPro" id="IPR001867">
    <property type="entry name" value="OmpR/PhoB-type_DNA-bd"/>
</dbReference>
<name>A0A350HA61_UNCW3</name>
<evidence type="ECO:0000259" key="9">
    <source>
        <dbReference type="PROSITE" id="PS51755"/>
    </source>
</evidence>
<dbReference type="PANTHER" id="PTHR48111">
    <property type="entry name" value="REGULATOR OF RPOS"/>
    <property type="match status" value="1"/>
</dbReference>
<evidence type="ECO:0000256" key="1">
    <source>
        <dbReference type="ARBA" id="ARBA00022553"/>
    </source>
</evidence>
<dbReference type="SUPFAM" id="SSF46894">
    <property type="entry name" value="C-terminal effector domain of the bipartite response regulators"/>
    <property type="match status" value="1"/>
</dbReference>
<dbReference type="GO" id="GO:0000976">
    <property type="term" value="F:transcription cis-regulatory region binding"/>
    <property type="evidence" value="ECO:0007669"/>
    <property type="project" value="TreeGrafter"/>
</dbReference>
<dbReference type="SMART" id="SM00862">
    <property type="entry name" value="Trans_reg_C"/>
    <property type="match status" value="1"/>
</dbReference>
<accession>A0A350HA61</accession>
<evidence type="ECO:0000256" key="2">
    <source>
        <dbReference type="ARBA" id="ARBA00023012"/>
    </source>
</evidence>
<evidence type="ECO:0000313" key="11">
    <source>
        <dbReference type="Proteomes" id="UP000264062"/>
    </source>
</evidence>
<keyword evidence="4 7" id="KW-0238">DNA-binding</keyword>
<dbReference type="GO" id="GO:0006355">
    <property type="term" value="P:regulation of DNA-templated transcription"/>
    <property type="evidence" value="ECO:0007669"/>
    <property type="project" value="InterPro"/>
</dbReference>
<dbReference type="Gene3D" id="1.10.10.10">
    <property type="entry name" value="Winged helix-like DNA-binding domain superfamily/Winged helix DNA-binding domain"/>
    <property type="match status" value="1"/>
</dbReference>
<dbReference type="Gene3D" id="6.10.250.690">
    <property type="match status" value="1"/>
</dbReference>
<evidence type="ECO:0000313" key="10">
    <source>
        <dbReference type="EMBL" id="HAV92427.1"/>
    </source>
</evidence>
<dbReference type="GO" id="GO:0032993">
    <property type="term" value="C:protein-DNA complex"/>
    <property type="evidence" value="ECO:0007669"/>
    <property type="project" value="TreeGrafter"/>
</dbReference>
<dbReference type="InterPro" id="IPR039420">
    <property type="entry name" value="WalR-like"/>
</dbReference>
<dbReference type="Pfam" id="PF00072">
    <property type="entry name" value="Response_reg"/>
    <property type="match status" value="1"/>
</dbReference>
<keyword evidence="2" id="KW-0902">Two-component regulatory system</keyword>
<dbReference type="InterPro" id="IPR001789">
    <property type="entry name" value="Sig_transdc_resp-reg_receiver"/>
</dbReference>
<keyword evidence="5" id="KW-0804">Transcription</keyword>
<reference evidence="10 11" key="1">
    <citation type="journal article" date="2018" name="Nat. Biotechnol.">
        <title>A standardized bacterial taxonomy based on genome phylogeny substantially revises the tree of life.</title>
        <authorList>
            <person name="Parks D.H."/>
            <person name="Chuvochina M."/>
            <person name="Waite D.W."/>
            <person name="Rinke C."/>
            <person name="Skarshewski A."/>
            <person name="Chaumeil P.A."/>
            <person name="Hugenholtz P."/>
        </authorList>
    </citation>
    <scope>NUCLEOTIDE SEQUENCE [LARGE SCALE GENOMIC DNA]</scope>
    <source>
        <strain evidence="10">UBA9956</strain>
    </source>
</reference>
<dbReference type="PROSITE" id="PS50110">
    <property type="entry name" value="RESPONSE_REGULATORY"/>
    <property type="match status" value="1"/>
</dbReference>
<evidence type="ECO:0000256" key="4">
    <source>
        <dbReference type="ARBA" id="ARBA00023125"/>
    </source>
</evidence>
<proteinExistence type="predicted"/>
<feature type="DNA-binding region" description="OmpR/PhoB-type" evidence="7">
    <location>
        <begin position="136"/>
        <end position="233"/>
    </location>
</feature>
<comment type="caution">
    <text evidence="10">The sequence shown here is derived from an EMBL/GenBank/DDBJ whole genome shotgun (WGS) entry which is preliminary data.</text>
</comment>
<dbReference type="GO" id="GO:0005829">
    <property type="term" value="C:cytosol"/>
    <property type="evidence" value="ECO:0007669"/>
    <property type="project" value="TreeGrafter"/>
</dbReference>
<keyword evidence="3" id="KW-0805">Transcription regulation</keyword>
<keyword evidence="1 6" id="KW-0597">Phosphoprotein</keyword>
<dbReference type="GO" id="GO:0000156">
    <property type="term" value="F:phosphorelay response regulator activity"/>
    <property type="evidence" value="ECO:0007669"/>
    <property type="project" value="TreeGrafter"/>
</dbReference>
<dbReference type="Proteomes" id="UP000264062">
    <property type="component" value="Unassembled WGS sequence"/>
</dbReference>
<protein>
    <recommendedName>
        <fullName evidence="12">Two-component system response regulator</fullName>
    </recommendedName>
</protein>
<dbReference type="InterPro" id="IPR036388">
    <property type="entry name" value="WH-like_DNA-bd_sf"/>
</dbReference>
<evidence type="ECO:0000256" key="3">
    <source>
        <dbReference type="ARBA" id="ARBA00023015"/>
    </source>
</evidence>
<evidence type="ECO:0000256" key="6">
    <source>
        <dbReference type="PROSITE-ProRule" id="PRU00169"/>
    </source>
</evidence>
<dbReference type="InterPro" id="IPR011006">
    <property type="entry name" value="CheY-like_superfamily"/>
</dbReference>
<dbReference type="Pfam" id="PF00486">
    <property type="entry name" value="Trans_reg_C"/>
    <property type="match status" value="1"/>
</dbReference>
<gene>
    <name evidence="10" type="ORF">DCW38_04520</name>
</gene>
<dbReference type="EMBL" id="DMZY01000133">
    <property type="protein sequence ID" value="HAV92427.1"/>
    <property type="molecule type" value="Genomic_DNA"/>
</dbReference>
<dbReference type="SUPFAM" id="SSF52172">
    <property type="entry name" value="CheY-like"/>
    <property type="match status" value="1"/>
</dbReference>
<organism evidence="10 11">
    <name type="scientific">candidate division WOR-3 bacterium</name>
    <dbReference type="NCBI Taxonomy" id="2052148"/>
    <lineage>
        <taxon>Bacteria</taxon>
        <taxon>Bacteria division WOR-3</taxon>
    </lineage>
</organism>
<feature type="domain" description="Response regulatory" evidence="8">
    <location>
        <begin position="11"/>
        <end position="127"/>
    </location>
</feature>
<sequence>MKNQNLKDAKTVAAVDDEEDIRELLSIGLAKAGYKVKTFEDGSDFDRYIEKETPDAVLLDMMLPDTDGIEILKSLKSNEKTKNIPVIMLTAKSDETDKIVGLELGADDYVTKPFSLKELAARIKAVLRRNDSEEEIKRISIGKSVVIDILKHEVSVDGKLVELTSTEFNILVILAEHKGWVMSRDKILRKLWGSEKMVIDRTVDVHIKKIREKLGKSGSMIKNIRAVGYKIEE</sequence>
<dbReference type="InterPro" id="IPR016032">
    <property type="entry name" value="Sig_transdc_resp-reg_C-effctor"/>
</dbReference>
<evidence type="ECO:0000256" key="7">
    <source>
        <dbReference type="PROSITE-ProRule" id="PRU01091"/>
    </source>
</evidence>
<feature type="modified residue" description="4-aspartylphosphate" evidence="6">
    <location>
        <position position="60"/>
    </location>
</feature>
<evidence type="ECO:0008006" key="12">
    <source>
        <dbReference type="Google" id="ProtNLM"/>
    </source>
</evidence>
<dbReference type="PANTHER" id="PTHR48111:SF1">
    <property type="entry name" value="TWO-COMPONENT RESPONSE REGULATOR ORR33"/>
    <property type="match status" value="1"/>
</dbReference>
<dbReference type="SMART" id="SM00448">
    <property type="entry name" value="REC"/>
    <property type="match status" value="1"/>
</dbReference>
<evidence type="ECO:0000259" key="8">
    <source>
        <dbReference type="PROSITE" id="PS50110"/>
    </source>
</evidence>
<feature type="domain" description="OmpR/PhoB-type" evidence="9">
    <location>
        <begin position="136"/>
        <end position="233"/>
    </location>
</feature>
<dbReference type="PROSITE" id="PS51755">
    <property type="entry name" value="OMPR_PHOB"/>
    <property type="match status" value="1"/>
</dbReference>
<evidence type="ECO:0000256" key="5">
    <source>
        <dbReference type="ARBA" id="ARBA00023163"/>
    </source>
</evidence>
<dbReference type="Gene3D" id="3.40.50.2300">
    <property type="match status" value="1"/>
</dbReference>